<protein>
    <recommendedName>
        <fullName evidence="3">SLy proteins associated disordered region domain-containing protein</fullName>
    </recommendedName>
</protein>
<dbReference type="AlphaFoldDB" id="A0A8T3DES1"/>
<evidence type="ECO:0000256" key="2">
    <source>
        <dbReference type="SAM" id="MobiDB-lite"/>
    </source>
</evidence>
<keyword evidence="1" id="KW-0597">Phosphoprotein</keyword>
<proteinExistence type="predicted"/>
<feature type="compositionally biased region" description="Low complexity" evidence="2">
    <location>
        <begin position="104"/>
        <end position="119"/>
    </location>
</feature>
<dbReference type="Pfam" id="PF12485">
    <property type="entry name" value="SPIDER"/>
    <property type="match status" value="1"/>
</dbReference>
<dbReference type="InterPro" id="IPR051725">
    <property type="entry name" value="SAM-SH3_domain_protein"/>
</dbReference>
<name>A0A8T3DES1_9TELE</name>
<dbReference type="PANTHER" id="PTHR12301:SF3">
    <property type="entry name" value="SAM AND SH3 DOMAIN-CONTAINING PROTEIN 1"/>
    <property type="match status" value="1"/>
</dbReference>
<gene>
    <name evidence="4" type="ORF">AGOR_G00109180</name>
</gene>
<sequence length="145" mass="15488">MDTWSSRRPVKTPGHTHGPAQRGRSPARGSGSSFSEADCCGEEDLRDSGCTPDGESNKALSPPGSKEREAIHREVVRSPPAPRISLGKKVKSVTETMRKRMSKKSSSSVSEQSSPEGRPGSPPSPQHDSDPLEAATLKTGGLWRV</sequence>
<feature type="compositionally biased region" description="Basic and acidic residues" evidence="2">
    <location>
        <begin position="65"/>
        <end position="76"/>
    </location>
</feature>
<feature type="domain" description="SLy proteins associated disordered region" evidence="3">
    <location>
        <begin position="65"/>
        <end position="134"/>
    </location>
</feature>
<keyword evidence="5" id="KW-1185">Reference proteome</keyword>
<evidence type="ECO:0000256" key="1">
    <source>
        <dbReference type="ARBA" id="ARBA00022553"/>
    </source>
</evidence>
<evidence type="ECO:0000259" key="3">
    <source>
        <dbReference type="Pfam" id="PF12485"/>
    </source>
</evidence>
<evidence type="ECO:0000313" key="5">
    <source>
        <dbReference type="Proteomes" id="UP000829720"/>
    </source>
</evidence>
<feature type="compositionally biased region" description="Low complexity" evidence="2">
    <location>
        <begin position="22"/>
        <end position="35"/>
    </location>
</feature>
<feature type="region of interest" description="Disordered" evidence="2">
    <location>
        <begin position="1"/>
        <end position="145"/>
    </location>
</feature>
<comment type="caution">
    <text evidence="4">The sequence shown here is derived from an EMBL/GenBank/DDBJ whole genome shotgun (WGS) entry which is preliminary data.</text>
</comment>
<accession>A0A8T3DES1</accession>
<dbReference type="Proteomes" id="UP000829720">
    <property type="component" value="Unassembled WGS sequence"/>
</dbReference>
<dbReference type="InterPro" id="IPR021090">
    <property type="entry name" value="SPIDER"/>
</dbReference>
<dbReference type="PANTHER" id="PTHR12301">
    <property type="entry name" value="SAM-DOMAIN, SH3 AND NUCLEAR LOCALIZATION SIGNALS PROTEIN RELATED"/>
    <property type="match status" value="1"/>
</dbReference>
<evidence type="ECO:0000313" key="4">
    <source>
        <dbReference type="EMBL" id="KAI1895723.1"/>
    </source>
</evidence>
<reference evidence="4" key="1">
    <citation type="submission" date="2021-01" db="EMBL/GenBank/DDBJ databases">
        <authorList>
            <person name="Zahm M."/>
            <person name="Roques C."/>
            <person name="Cabau C."/>
            <person name="Klopp C."/>
            <person name="Donnadieu C."/>
            <person name="Jouanno E."/>
            <person name="Lampietro C."/>
            <person name="Louis A."/>
            <person name="Herpin A."/>
            <person name="Echchiki A."/>
            <person name="Berthelot C."/>
            <person name="Parey E."/>
            <person name="Roest-Crollius H."/>
            <person name="Braasch I."/>
            <person name="Postlethwait J."/>
            <person name="Bobe J."/>
            <person name="Montfort J."/>
            <person name="Bouchez O."/>
            <person name="Begum T."/>
            <person name="Mejri S."/>
            <person name="Adams A."/>
            <person name="Chen W.-J."/>
            <person name="Guiguen Y."/>
        </authorList>
    </citation>
    <scope>NUCLEOTIDE SEQUENCE</scope>
    <source>
        <tissue evidence="4">Blood</tissue>
    </source>
</reference>
<organism evidence="4 5">
    <name type="scientific">Albula goreensis</name>
    <dbReference type="NCBI Taxonomy" id="1534307"/>
    <lineage>
        <taxon>Eukaryota</taxon>
        <taxon>Metazoa</taxon>
        <taxon>Chordata</taxon>
        <taxon>Craniata</taxon>
        <taxon>Vertebrata</taxon>
        <taxon>Euteleostomi</taxon>
        <taxon>Actinopterygii</taxon>
        <taxon>Neopterygii</taxon>
        <taxon>Teleostei</taxon>
        <taxon>Albuliformes</taxon>
        <taxon>Albulidae</taxon>
        <taxon>Albula</taxon>
    </lineage>
</organism>
<dbReference type="EMBL" id="JAERUA010000009">
    <property type="protein sequence ID" value="KAI1895723.1"/>
    <property type="molecule type" value="Genomic_DNA"/>
</dbReference>